<dbReference type="SUPFAM" id="SSF51735">
    <property type="entry name" value="NAD(P)-binding Rossmann-fold domains"/>
    <property type="match status" value="1"/>
</dbReference>
<evidence type="ECO:0000313" key="2">
    <source>
        <dbReference type="EMBL" id="OAG39337.1"/>
    </source>
</evidence>
<dbReference type="Pfam" id="PF05368">
    <property type="entry name" value="NmrA"/>
    <property type="match status" value="1"/>
</dbReference>
<dbReference type="AlphaFoldDB" id="A0A177F4Z6"/>
<name>A0A177F4Z6_9EURO</name>
<evidence type="ECO:0000313" key="3">
    <source>
        <dbReference type="Proteomes" id="UP000077002"/>
    </source>
</evidence>
<dbReference type="InterPro" id="IPR008030">
    <property type="entry name" value="NmrA-like"/>
</dbReference>
<dbReference type="Gene3D" id="3.40.50.720">
    <property type="entry name" value="NAD(P)-binding Rossmann-like Domain"/>
    <property type="match status" value="1"/>
</dbReference>
<sequence length="335" mass="37245">MARILVTDAEGLVGKYVVSELVSKRCAQDTTATLPGLAGMIIRAGYHSKEALEAAIASNTHPEIVEPVMVDWKDETTFLDALRDVRSLFLLTPFTSAKLSQCRTWIDAAAKAKAVTHEAENKLHVVYAGVHCDDRDEADRVPHETWHLQAEKAISEATHVFASSTFLRINFDGYNGTLRPGEIAYFLPADKKYGWIAREDIAAVAAVSLLEPSKHAGRTYPLATEKLSLVDMADIARDMCCFDVRARRLSSDEFARMALSPLANPDGDPGYVDYIKSVAQMFQGLEKGQYPSHTEVFPEVIREVCGREPISFRAWLTRSPFRAKLESSWVKNNPI</sequence>
<feature type="domain" description="NmrA-like" evidence="1">
    <location>
        <begin position="3"/>
        <end position="236"/>
    </location>
</feature>
<accession>A0A177F4Z6</accession>
<dbReference type="PANTHER" id="PTHR43162:SF1">
    <property type="entry name" value="PRESTALK A DIFFERENTIATION PROTEIN A"/>
    <property type="match status" value="1"/>
</dbReference>
<dbReference type="OrthoDB" id="419598at2759"/>
<dbReference type="RefSeq" id="XP_022511289.1">
    <property type="nucleotide sequence ID" value="XM_022656313.1"/>
</dbReference>
<organism evidence="2 3">
    <name type="scientific">Fonsecaea monophora</name>
    <dbReference type="NCBI Taxonomy" id="254056"/>
    <lineage>
        <taxon>Eukaryota</taxon>
        <taxon>Fungi</taxon>
        <taxon>Dikarya</taxon>
        <taxon>Ascomycota</taxon>
        <taxon>Pezizomycotina</taxon>
        <taxon>Eurotiomycetes</taxon>
        <taxon>Chaetothyriomycetidae</taxon>
        <taxon>Chaetothyriales</taxon>
        <taxon>Herpotrichiellaceae</taxon>
        <taxon>Fonsecaea</taxon>
    </lineage>
</organism>
<keyword evidence="3" id="KW-1185">Reference proteome</keyword>
<gene>
    <name evidence="2" type="ORF">AYO21_06353</name>
</gene>
<proteinExistence type="predicted"/>
<dbReference type="InterPro" id="IPR036291">
    <property type="entry name" value="NAD(P)-bd_dom_sf"/>
</dbReference>
<protein>
    <recommendedName>
        <fullName evidence="1">NmrA-like domain-containing protein</fullName>
    </recommendedName>
</protein>
<dbReference type="Gene3D" id="3.90.25.10">
    <property type="entry name" value="UDP-galactose 4-epimerase, domain 1"/>
    <property type="match status" value="1"/>
</dbReference>
<dbReference type="GeneID" id="34601512"/>
<comment type="caution">
    <text evidence="2">The sequence shown here is derived from an EMBL/GenBank/DDBJ whole genome shotgun (WGS) entry which is preliminary data.</text>
</comment>
<evidence type="ECO:0000259" key="1">
    <source>
        <dbReference type="Pfam" id="PF05368"/>
    </source>
</evidence>
<reference evidence="2 3" key="1">
    <citation type="submission" date="2016-03" db="EMBL/GenBank/DDBJ databases">
        <title>Draft genome sequence of the Fonsecaea monophora CBS 269.37.</title>
        <authorList>
            <person name="Bombassaro A."/>
            <person name="Vinicius W.A."/>
            <person name="De Hoog S."/>
            <person name="Sun J."/>
            <person name="Souza E.M."/>
            <person name="Raittz R.T."/>
            <person name="Costa F."/>
            <person name="Leao A.C."/>
            <person name="Tadra-Sfeir M.Z."/>
            <person name="Baura V."/>
            <person name="Balsanelli E."/>
            <person name="Pedrosa F.O."/>
            <person name="Moreno L.F."/>
            <person name="Steffens M.B."/>
            <person name="Xi L."/>
            <person name="Bocca A.L."/>
            <person name="Felipe M.S."/>
            <person name="Teixeira M."/>
            <person name="Telles Filho F.Q."/>
            <person name="Azevedo C.M."/>
            <person name="Gomes R."/>
            <person name="Vicente V.A."/>
        </authorList>
    </citation>
    <scope>NUCLEOTIDE SEQUENCE [LARGE SCALE GENOMIC DNA]</scope>
    <source>
        <strain evidence="2 3">CBS 269.37</strain>
    </source>
</reference>
<dbReference type="Proteomes" id="UP000077002">
    <property type="component" value="Unassembled WGS sequence"/>
</dbReference>
<dbReference type="EMBL" id="LVKK01000044">
    <property type="protein sequence ID" value="OAG39337.1"/>
    <property type="molecule type" value="Genomic_DNA"/>
</dbReference>
<dbReference type="InterPro" id="IPR051604">
    <property type="entry name" value="Ergot_Alk_Oxidoreductase"/>
</dbReference>
<dbReference type="PANTHER" id="PTHR43162">
    <property type="match status" value="1"/>
</dbReference>